<name>A0ABN8QJY8_9CNID</name>
<evidence type="ECO:0000313" key="3">
    <source>
        <dbReference type="Proteomes" id="UP001159405"/>
    </source>
</evidence>
<dbReference type="SUPFAM" id="SSF52540">
    <property type="entry name" value="P-loop containing nucleoside triphosphate hydrolases"/>
    <property type="match status" value="1"/>
</dbReference>
<reference evidence="2 3" key="1">
    <citation type="submission" date="2022-05" db="EMBL/GenBank/DDBJ databases">
        <authorList>
            <consortium name="Genoscope - CEA"/>
            <person name="William W."/>
        </authorList>
    </citation>
    <scope>NUCLEOTIDE SEQUENCE [LARGE SCALE GENOMIC DNA]</scope>
</reference>
<gene>
    <name evidence="2" type="ORF">PLOB_00007367</name>
</gene>
<feature type="domain" description="DEAD/DEAH-box helicase" evidence="1">
    <location>
        <begin position="45"/>
        <end position="118"/>
    </location>
</feature>
<dbReference type="Pfam" id="PF00270">
    <property type="entry name" value="DEAD"/>
    <property type="match status" value="1"/>
</dbReference>
<dbReference type="InterPro" id="IPR011545">
    <property type="entry name" value="DEAD/DEAH_box_helicase_dom"/>
</dbReference>
<comment type="caution">
    <text evidence="2">The sequence shown here is derived from an EMBL/GenBank/DDBJ whole genome shotgun (WGS) entry which is preliminary data.</text>
</comment>
<evidence type="ECO:0000313" key="2">
    <source>
        <dbReference type="EMBL" id="CAH3165830.1"/>
    </source>
</evidence>
<accession>A0ABN8QJY8</accession>
<organism evidence="2 3">
    <name type="scientific">Porites lobata</name>
    <dbReference type="NCBI Taxonomy" id="104759"/>
    <lineage>
        <taxon>Eukaryota</taxon>
        <taxon>Metazoa</taxon>
        <taxon>Cnidaria</taxon>
        <taxon>Anthozoa</taxon>
        <taxon>Hexacorallia</taxon>
        <taxon>Scleractinia</taxon>
        <taxon>Fungiina</taxon>
        <taxon>Poritidae</taxon>
        <taxon>Porites</taxon>
    </lineage>
</organism>
<proteinExistence type="predicted"/>
<feature type="non-terminal residue" evidence="2">
    <location>
        <position position="152"/>
    </location>
</feature>
<evidence type="ECO:0000259" key="1">
    <source>
        <dbReference type="Pfam" id="PF00270"/>
    </source>
</evidence>
<protein>
    <recommendedName>
        <fullName evidence="1">DEAD/DEAH-box helicase domain-containing protein</fullName>
    </recommendedName>
</protein>
<dbReference type="Proteomes" id="UP001159405">
    <property type="component" value="Unassembled WGS sequence"/>
</dbReference>
<feature type="non-terminal residue" evidence="2">
    <location>
        <position position="1"/>
    </location>
</feature>
<dbReference type="InterPro" id="IPR027417">
    <property type="entry name" value="P-loop_NTPase"/>
</dbReference>
<dbReference type="Gene3D" id="3.40.50.300">
    <property type="entry name" value="P-loop containing nucleotide triphosphate hydrolases"/>
    <property type="match status" value="1"/>
</dbReference>
<dbReference type="EMBL" id="CALNXK010000134">
    <property type="protein sequence ID" value="CAH3165830.1"/>
    <property type="molecule type" value="Genomic_DNA"/>
</dbReference>
<sequence>QQWSVFDHSEKCDMAVMTDSTSRPEFELTTNTALSDFPNVEAKREEQRNCLKQVVGRIDVFAISPTGFGKRLIFQLCPRIKRTLEGRQDRMPFMIAVVTPLFAIMKDQVEFLNKIGVAAAMMGEDVDEAVKSGSFEIDFKRKAWKASCSYRY</sequence>
<keyword evidence="3" id="KW-1185">Reference proteome</keyword>